<dbReference type="GO" id="GO:0006355">
    <property type="term" value="P:regulation of DNA-templated transcription"/>
    <property type="evidence" value="ECO:0007669"/>
    <property type="project" value="InterPro"/>
</dbReference>
<dbReference type="Gene3D" id="3.30.930.10">
    <property type="entry name" value="Bira Bifunctional Protein, Domain 2"/>
    <property type="match status" value="1"/>
</dbReference>
<dbReference type="Pfam" id="PF03099">
    <property type="entry name" value="BPL_LplA_LipB"/>
    <property type="match status" value="1"/>
</dbReference>
<keyword evidence="4" id="KW-1185">Reference proteome</keyword>
<protein>
    <submittedName>
        <fullName evidence="3">Biotin/acetyl-CoA-carboxylase ligase</fullName>
    </submittedName>
</protein>
<evidence type="ECO:0000313" key="3">
    <source>
        <dbReference type="EMBL" id="ADM27778.1"/>
    </source>
</evidence>
<keyword evidence="1 3" id="KW-0436">Ligase</keyword>
<evidence type="ECO:0000256" key="1">
    <source>
        <dbReference type="ARBA" id="ARBA00022598"/>
    </source>
</evidence>
<sequence>MDIENYIVRALLERLRVGDIVNGNRIAQELGVSRALIHKAIDFLRSFGLPIKSVPGRGYILPMSDNLSDAIQLLEMVGVGANIVIFPRCDRSSQDIAKEMAYSGASEWSIVVCEEMFRGRGRLGRMWYAPRGGLWFSILLRPRYIDRLHFLSIVGSLAVAEAINILLGVGAGVKWPNDVIIGGKKVCGILVEGEVEADRIRHIVIGIGINVNNDIPSDIRDIAIALKDVVGRYIPRATLLTVIVARLYRYYGYMLTGRYRDIVSRYREMLLTRGREVKVVLVSGEEIIGRAIDVDEIGRLQIDTGRDIVSIDAGDVYHLR</sequence>
<dbReference type="SUPFAM" id="SSF46785">
    <property type="entry name" value="Winged helix' DNA-binding domain"/>
    <property type="match status" value="1"/>
</dbReference>
<dbReference type="InterPro" id="IPR004143">
    <property type="entry name" value="BPL_LPL_catalytic"/>
</dbReference>
<dbReference type="AlphaFoldDB" id="E0SNI2"/>
<dbReference type="GO" id="GO:0004077">
    <property type="term" value="F:biotin--[biotin carboxyl-carrier protein] ligase activity"/>
    <property type="evidence" value="ECO:0007669"/>
    <property type="project" value="InterPro"/>
</dbReference>
<dbReference type="KEGG" id="iag:Igag_0963"/>
<feature type="domain" description="BPL/LPL catalytic" evidence="2">
    <location>
        <begin position="65"/>
        <end position="255"/>
    </location>
</feature>
<gene>
    <name evidence="3" type="ordered locus">Igag_0963</name>
</gene>
<dbReference type="BioCyc" id="IAGG583356:GHAH-946-MONOMER"/>
<dbReference type="HAMAP" id="MF_00978">
    <property type="entry name" value="Bifunct_BirA"/>
    <property type="match status" value="1"/>
</dbReference>
<dbReference type="Pfam" id="PF02237">
    <property type="entry name" value="BPL_C"/>
    <property type="match status" value="1"/>
</dbReference>
<dbReference type="InterPro" id="IPR030855">
    <property type="entry name" value="Bifunct_BirA"/>
</dbReference>
<name>E0SNI2_IGNAA</name>
<dbReference type="Gene3D" id="1.10.10.10">
    <property type="entry name" value="Winged helix-like DNA-binding domain superfamily/Winged helix DNA-binding domain"/>
    <property type="match status" value="1"/>
</dbReference>
<proteinExistence type="inferred from homology"/>
<dbReference type="STRING" id="583356.Igag_0963"/>
<dbReference type="GO" id="GO:0005737">
    <property type="term" value="C:cytoplasm"/>
    <property type="evidence" value="ECO:0007669"/>
    <property type="project" value="TreeGrafter"/>
</dbReference>
<dbReference type="NCBIfam" id="TIGR00121">
    <property type="entry name" value="birA_ligase"/>
    <property type="match status" value="1"/>
</dbReference>
<reference evidence="3 4" key="1">
    <citation type="journal article" date="2010" name="Stand. Genomic Sci.">
        <title>Complete genome sequence of Ignisphaera aggregans type strain (AQ1.S1).</title>
        <authorList>
            <person name="Goker M."/>
            <person name="Held B."/>
            <person name="Lapidus A."/>
            <person name="Nolan M."/>
            <person name="Spring S."/>
            <person name="Yasawong M."/>
            <person name="Lucas S."/>
            <person name="Glavina Del Rio T."/>
            <person name="Tice H."/>
            <person name="Cheng J.F."/>
            <person name="Goodwin L."/>
            <person name="Tapia R."/>
            <person name="Pitluck S."/>
            <person name="Liolios K."/>
            <person name="Ivanova N."/>
            <person name="Mavromatis K."/>
            <person name="Mikhailova N."/>
            <person name="Pati A."/>
            <person name="Chen A."/>
            <person name="Palaniappan K."/>
            <person name="Brambilla E."/>
            <person name="Land M."/>
            <person name="Hauser L."/>
            <person name="Chang Y.J."/>
            <person name="Jeffries C.D."/>
            <person name="Brettin T."/>
            <person name="Detter J.C."/>
            <person name="Han C."/>
            <person name="Rohde M."/>
            <person name="Sikorski J."/>
            <person name="Woyke T."/>
            <person name="Bristow J."/>
            <person name="Eisen J.A."/>
            <person name="Markowitz V."/>
            <person name="Hugenholtz P."/>
            <person name="Kyrpides N.C."/>
            <person name="Klenk H.P."/>
        </authorList>
    </citation>
    <scope>NUCLEOTIDE SEQUENCE [LARGE SCALE GENOMIC DNA]</scope>
    <source>
        <strain evidence="4">DSM 17230 / JCM 13409 / AQ1.S1</strain>
    </source>
</reference>
<dbReference type="InterPro" id="IPR003142">
    <property type="entry name" value="BPL_C"/>
</dbReference>
<organism evidence="3 4">
    <name type="scientific">Ignisphaera aggregans (strain DSM 17230 / JCM 13409 / AQ1.S1)</name>
    <dbReference type="NCBI Taxonomy" id="583356"/>
    <lineage>
        <taxon>Archaea</taxon>
        <taxon>Thermoproteota</taxon>
        <taxon>Thermoprotei</taxon>
        <taxon>Desulfurococcales</taxon>
        <taxon>Desulfurococcaceae</taxon>
        <taxon>Ignisphaera</taxon>
    </lineage>
</organism>
<dbReference type="CDD" id="cd16442">
    <property type="entry name" value="BPL"/>
    <property type="match status" value="1"/>
</dbReference>
<dbReference type="EMBL" id="CP002098">
    <property type="protein sequence ID" value="ADM27778.1"/>
    <property type="molecule type" value="Genomic_DNA"/>
</dbReference>
<dbReference type="Proteomes" id="UP000001304">
    <property type="component" value="Chromosome"/>
</dbReference>
<dbReference type="HOGENOM" id="CLU_051096_0_0_2"/>
<dbReference type="Pfam" id="PF08279">
    <property type="entry name" value="HTH_11"/>
    <property type="match status" value="1"/>
</dbReference>
<dbReference type="InterPro" id="IPR036388">
    <property type="entry name" value="WH-like_DNA-bd_sf"/>
</dbReference>
<evidence type="ECO:0000259" key="2">
    <source>
        <dbReference type="PROSITE" id="PS51733"/>
    </source>
</evidence>
<dbReference type="PANTHER" id="PTHR12835:SF5">
    <property type="entry name" value="BIOTIN--PROTEIN LIGASE"/>
    <property type="match status" value="1"/>
</dbReference>
<dbReference type="Gene3D" id="2.30.30.100">
    <property type="match status" value="1"/>
</dbReference>
<dbReference type="PROSITE" id="PS51733">
    <property type="entry name" value="BPL_LPL_CATALYTIC"/>
    <property type="match status" value="1"/>
</dbReference>
<dbReference type="InterPro" id="IPR045864">
    <property type="entry name" value="aa-tRNA-synth_II/BPL/LPL"/>
</dbReference>
<dbReference type="InterPro" id="IPR013196">
    <property type="entry name" value="HTH_11"/>
</dbReference>
<dbReference type="InterPro" id="IPR036390">
    <property type="entry name" value="WH_DNA-bd_sf"/>
</dbReference>
<dbReference type="InterPro" id="IPR004408">
    <property type="entry name" value="Biotin_CoA_COase_ligase"/>
</dbReference>
<dbReference type="SUPFAM" id="SSF55681">
    <property type="entry name" value="Class II aaRS and biotin synthetases"/>
    <property type="match status" value="1"/>
</dbReference>
<accession>E0SNI2</accession>
<evidence type="ECO:0000313" key="4">
    <source>
        <dbReference type="Proteomes" id="UP000001304"/>
    </source>
</evidence>
<dbReference type="PANTHER" id="PTHR12835">
    <property type="entry name" value="BIOTIN PROTEIN LIGASE"/>
    <property type="match status" value="1"/>
</dbReference>